<dbReference type="InterPro" id="IPR035966">
    <property type="entry name" value="PKF_sf"/>
</dbReference>
<proteinExistence type="predicted"/>
<dbReference type="AlphaFoldDB" id="A0AAV9LD08"/>
<sequence length="342" mass="37784">MGSLDDSIVVHNLNKKIMMGDDGYVLKDVPHLSDYIPSLPTYPNPLKNNPSYSVNSPRGTHFCRAGPCQNVYFKSDDVNSCIVTCGGLNTVIREIVCGLYSMYVVTRVMGIDGGYQGFYSKNTIPLTPKVVNDIEEVYIFGGDRTQKRASMLFEEITRRGLNVVVVGIPKTTDNDMPIIDKSFDFDSLVEEAQHVDCCLIPESGYYLEGCGGVFEYIEQRQKENGHMVIVVAESAGQDDEQVDVDPTYMIRAIASNASDNVYCTLLAHSVVYGAMAGCTGFTVGPVNNTHAYIPFDRIIEKQNKVDITDMIFLSTTRSVDIIEANKDEEPPIQLTDGETNSC</sequence>
<keyword evidence="5" id="KW-0460">Magnesium</keyword>
<evidence type="ECO:0000313" key="7">
    <source>
        <dbReference type="EMBL" id="KAK4722330.1"/>
    </source>
</evidence>
<dbReference type="InterPro" id="IPR050929">
    <property type="entry name" value="PFKA"/>
</dbReference>
<dbReference type="EMBL" id="JAWPEI010000007">
    <property type="protein sequence ID" value="KAK4722330.1"/>
    <property type="molecule type" value="Genomic_DNA"/>
</dbReference>
<reference evidence="7 8" key="1">
    <citation type="submission" date="2023-10" db="EMBL/GenBank/DDBJ databases">
        <title>Genome-Wide Identification Analysis in wild type Solanum Pinnatisectum Reveals Some Genes Defensing Phytophthora Infestans.</title>
        <authorList>
            <person name="Sun C."/>
        </authorList>
    </citation>
    <scope>NUCLEOTIDE SEQUENCE [LARGE SCALE GENOMIC DNA]</scope>
    <source>
        <strain evidence="7">LQN</strain>
        <tissue evidence="7">Leaf</tissue>
    </source>
</reference>
<dbReference type="SUPFAM" id="SSF53784">
    <property type="entry name" value="Phosphofructokinase"/>
    <property type="match status" value="1"/>
</dbReference>
<dbReference type="GO" id="GO:0046872">
    <property type="term" value="F:metal ion binding"/>
    <property type="evidence" value="ECO:0007669"/>
    <property type="project" value="UniProtKB-KW"/>
</dbReference>
<keyword evidence="1" id="KW-0021">Allosteric enzyme</keyword>
<dbReference type="Pfam" id="PF00365">
    <property type="entry name" value="PFK"/>
    <property type="match status" value="1"/>
</dbReference>
<comment type="caution">
    <text evidence="7">The sequence shown here is derived from an EMBL/GenBank/DDBJ whole genome shotgun (WGS) entry which is preliminary data.</text>
</comment>
<gene>
    <name evidence="7" type="ORF">R3W88_012563</name>
</gene>
<protein>
    <recommendedName>
        <fullName evidence="6">Phosphofructokinase domain-containing protein</fullName>
    </recommendedName>
</protein>
<dbReference type="PANTHER" id="PTHR45770">
    <property type="entry name" value="ATP-DEPENDENT 6-PHOSPHOFRUCTOKINASE 1"/>
    <property type="match status" value="1"/>
</dbReference>
<evidence type="ECO:0000256" key="5">
    <source>
        <dbReference type="ARBA" id="ARBA00022842"/>
    </source>
</evidence>
<feature type="domain" description="Phosphofructokinase" evidence="6">
    <location>
        <begin position="132"/>
        <end position="193"/>
    </location>
</feature>
<keyword evidence="2" id="KW-0808">Transferase</keyword>
<keyword evidence="3" id="KW-0479">Metal-binding</keyword>
<keyword evidence="8" id="KW-1185">Reference proteome</keyword>
<keyword evidence="4" id="KW-0418">Kinase</keyword>
<evidence type="ECO:0000313" key="8">
    <source>
        <dbReference type="Proteomes" id="UP001311915"/>
    </source>
</evidence>
<name>A0AAV9LD08_9SOLN</name>
<dbReference type="InterPro" id="IPR000023">
    <property type="entry name" value="Phosphofructokinase_dom"/>
</dbReference>
<accession>A0AAV9LD08</accession>
<dbReference type="Proteomes" id="UP001311915">
    <property type="component" value="Unassembled WGS sequence"/>
</dbReference>
<dbReference type="Gene3D" id="3.40.50.450">
    <property type="match status" value="2"/>
</dbReference>
<evidence type="ECO:0000256" key="4">
    <source>
        <dbReference type="ARBA" id="ARBA00022777"/>
    </source>
</evidence>
<dbReference type="Gene3D" id="3.40.50.460">
    <property type="entry name" value="Phosphofructokinase domain"/>
    <property type="match status" value="2"/>
</dbReference>
<organism evidence="7 8">
    <name type="scientific">Solanum pinnatisectum</name>
    <name type="common">tansyleaf nightshade</name>
    <dbReference type="NCBI Taxonomy" id="50273"/>
    <lineage>
        <taxon>Eukaryota</taxon>
        <taxon>Viridiplantae</taxon>
        <taxon>Streptophyta</taxon>
        <taxon>Embryophyta</taxon>
        <taxon>Tracheophyta</taxon>
        <taxon>Spermatophyta</taxon>
        <taxon>Magnoliopsida</taxon>
        <taxon>eudicotyledons</taxon>
        <taxon>Gunneridae</taxon>
        <taxon>Pentapetalae</taxon>
        <taxon>asterids</taxon>
        <taxon>lamiids</taxon>
        <taxon>Solanales</taxon>
        <taxon>Solanaceae</taxon>
        <taxon>Solanoideae</taxon>
        <taxon>Solaneae</taxon>
        <taxon>Solanum</taxon>
    </lineage>
</organism>
<dbReference type="GO" id="GO:0003872">
    <property type="term" value="F:6-phosphofructokinase activity"/>
    <property type="evidence" value="ECO:0007669"/>
    <property type="project" value="InterPro"/>
</dbReference>
<evidence type="ECO:0000259" key="6">
    <source>
        <dbReference type="Pfam" id="PF00365"/>
    </source>
</evidence>
<evidence type="ECO:0000256" key="2">
    <source>
        <dbReference type="ARBA" id="ARBA00022679"/>
    </source>
</evidence>
<evidence type="ECO:0000256" key="1">
    <source>
        <dbReference type="ARBA" id="ARBA00022533"/>
    </source>
</evidence>
<evidence type="ECO:0000256" key="3">
    <source>
        <dbReference type="ARBA" id="ARBA00022723"/>
    </source>
</evidence>